<dbReference type="EMBL" id="MHRX01000056">
    <property type="protein sequence ID" value="OHA32017.1"/>
    <property type="molecule type" value="Genomic_DNA"/>
</dbReference>
<keyword evidence="12" id="KW-0456">Lyase</keyword>
<dbReference type="GO" id="GO:0008270">
    <property type="term" value="F:zinc ion binding"/>
    <property type="evidence" value="ECO:0007669"/>
    <property type="project" value="UniProtKB-KW"/>
</dbReference>
<comment type="cofactor">
    <cofactor evidence="2">
        <name>Zn(2+)</name>
        <dbReference type="ChEBI" id="CHEBI:29105"/>
    </cofactor>
</comment>
<dbReference type="InterPro" id="IPR010663">
    <property type="entry name" value="Znf_FPG/IleRS"/>
</dbReference>
<dbReference type="InterPro" id="IPR020629">
    <property type="entry name" value="FPG_Glyclase"/>
</dbReference>
<comment type="similarity">
    <text evidence="3">Belongs to the FPG family.</text>
</comment>
<comment type="catalytic activity">
    <reaction evidence="1">
        <text>Hydrolysis of DNA containing ring-opened 7-methylguanine residues, releasing 2,6-diamino-4-hydroxy-5-(N-methyl)formamidopyrimidine.</text>
        <dbReference type="EC" id="3.2.2.23"/>
    </reaction>
</comment>
<dbReference type="SUPFAM" id="SSF46946">
    <property type="entry name" value="S13-like H2TH domain"/>
    <property type="match status" value="1"/>
</dbReference>
<evidence type="ECO:0000256" key="7">
    <source>
        <dbReference type="ARBA" id="ARBA00022771"/>
    </source>
</evidence>
<evidence type="ECO:0000256" key="13">
    <source>
        <dbReference type="ARBA" id="ARBA00023268"/>
    </source>
</evidence>
<accession>A0A1G2N767</accession>
<dbReference type="AlphaFoldDB" id="A0A1G2N767"/>
<dbReference type="Gene3D" id="3.20.190.10">
    <property type="entry name" value="MutM-like, N-terminal"/>
    <property type="match status" value="1"/>
</dbReference>
<evidence type="ECO:0000256" key="12">
    <source>
        <dbReference type="ARBA" id="ARBA00023239"/>
    </source>
</evidence>
<sequence>MPELPEVHTTATMLDRLARGCVIHGVWTDYDSAFNRGKSNIKDRKYFKLLKKTITGKKIIGVRRRAKNVLIDLSSNVTILIHMKMTGHILYGKYEKASVVKKEIWKTLEKGPLEDPFNQFIHFVLTLDNGKHVALSDVRKFAKVLFFETNAPPENLLELGPEPLEREFSLKKFIERLSLRQKGKIKQVLLDQTVIAGIGNIYSDESLWYSKIHPESRVERIPHDILSNLFTSVKHVLRDAINSGGDSLSDYRNPRGEKGGYQNFHKAYQQTGKKCRRARCGGTIRRIIIGGRSGHFCDTHQKKY</sequence>
<comment type="caution">
    <text evidence="19">The sequence shown here is derived from an EMBL/GenBank/DDBJ whole genome shotgun (WGS) entry which is preliminary data.</text>
</comment>
<comment type="subunit">
    <text evidence="4">Monomer.</text>
</comment>
<dbReference type="SUPFAM" id="SSF81624">
    <property type="entry name" value="N-terminal domain of MutM-like DNA repair proteins"/>
    <property type="match status" value="1"/>
</dbReference>
<evidence type="ECO:0000256" key="6">
    <source>
        <dbReference type="ARBA" id="ARBA00022763"/>
    </source>
</evidence>
<dbReference type="NCBIfam" id="TIGR00577">
    <property type="entry name" value="fpg"/>
    <property type="match status" value="1"/>
</dbReference>
<feature type="domain" description="Formamidopyrimidine-DNA glycosylase catalytic" evidence="18">
    <location>
        <begin position="2"/>
        <end position="142"/>
    </location>
</feature>
<keyword evidence="7 16" id="KW-0863">Zinc-finger</keyword>
<dbReference type="Pfam" id="PF06827">
    <property type="entry name" value="zf-FPG_IleRS"/>
    <property type="match status" value="1"/>
</dbReference>
<evidence type="ECO:0000313" key="19">
    <source>
        <dbReference type="EMBL" id="OHA32017.1"/>
    </source>
</evidence>
<evidence type="ECO:0000256" key="11">
    <source>
        <dbReference type="ARBA" id="ARBA00023204"/>
    </source>
</evidence>
<dbReference type="PANTHER" id="PTHR22993">
    <property type="entry name" value="FORMAMIDOPYRIMIDINE-DNA GLYCOSYLASE"/>
    <property type="match status" value="1"/>
</dbReference>
<dbReference type="PROSITE" id="PS51068">
    <property type="entry name" value="FPG_CAT"/>
    <property type="match status" value="1"/>
</dbReference>
<dbReference type="InterPro" id="IPR000214">
    <property type="entry name" value="Znf_DNA_glyclase/AP_lyase"/>
</dbReference>
<evidence type="ECO:0000313" key="20">
    <source>
        <dbReference type="Proteomes" id="UP000176221"/>
    </source>
</evidence>
<name>A0A1G2N767_9BACT</name>
<dbReference type="GO" id="GO:0140078">
    <property type="term" value="F:class I DNA-(apurinic or apyrimidinic site) endonuclease activity"/>
    <property type="evidence" value="ECO:0007669"/>
    <property type="project" value="UniProtKB-EC"/>
</dbReference>
<dbReference type="FunFam" id="1.10.8.50:FF:000003">
    <property type="entry name" value="Formamidopyrimidine-DNA glycosylase"/>
    <property type="match status" value="1"/>
</dbReference>
<dbReference type="Pfam" id="PF06831">
    <property type="entry name" value="H2TH"/>
    <property type="match status" value="1"/>
</dbReference>
<evidence type="ECO:0000256" key="9">
    <source>
        <dbReference type="ARBA" id="ARBA00022833"/>
    </source>
</evidence>
<gene>
    <name evidence="19" type="ORF">A2928_00305</name>
</gene>
<evidence type="ECO:0000256" key="8">
    <source>
        <dbReference type="ARBA" id="ARBA00022801"/>
    </source>
</evidence>
<evidence type="ECO:0000256" key="16">
    <source>
        <dbReference type="PROSITE-ProRule" id="PRU00391"/>
    </source>
</evidence>
<evidence type="ECO:0000256" key="10">
    <source>
        <dbReference type="ARBA" id="ARBA00023125"/>
    </source>
</evidence>
<keyword evidence="11" id="KW-0234">DNA repair</keyword>
<dbReference type="GO" id="GO:0034039">
    <property type="term" value="F:8-oxo-7,8-dihydroguanine DNA N-glycosylase activity"/>
    <property type="evidence" value="ECO:0007669"/>
    <property type="project" value="TreeGrafter"/>
</dbReference>
<dbReference type="InterPro" id="IPR035937">
    <property type="entry name" value="FPG_N"/>
</dbReference>
<dbReference type="SMART" id="SM01232">
    <property type="entry name" value="H2TH"/>
    <property type="match status" value="1"/>
</dbReference>
<keyword evidence="14" id="KW-0326">Glycosidase</keyword>
<protein>
    <submittedName>
        <fullName evidence="19">DNA-formamidopyrimidine glycosylase</fullName>
    </submittedName>
</protein>
<evidence type="ECO:0000256" key="15">
    <source>
        <dbReference type="ARBA" id="ARBA00044632"/>
    </source>
</evidence>
<keyword evidence="9" id="KW-0862">Zinc</keyword>
<proteinExistence type="inferred from homology"/>
<dbReference type="Pfam" id="PF01149">
    <property type="entry name" value="Fapy_DNA_glyco"/>
    <property type="match status" value="1"/>
</dbReference>
<comment type="catalytic activity">
    <reaction evidence="15">
        <text>2'-deoxyribonucleotide-(2'-deoxyribose 5'-phosphate)-2'-deoxyribonucleotide-DNA = a 3'-end 2'-deoxyribonucleotide-(2,3-dehydro-2,3-deoxyribose 5'-phosphate)-DNA + a 5'-end 5'-phospho-2'-deoxyribonucleoside-DNA + H(+)</text>
        <dbReference type="Rhea" id="RHEA:66592"/>
        <dbReference type="Rhea" id="RHEA-COMP:13180"/>
        <dbReference type="Rhea" id="RHEA-COMP:16897"/>
        <dbReference type="Rhea" id="RHEA-COMP:17067"/>
        <dbReference type="ChEBI" id="CHEBI:15378"/>
        <dbReference type="ChEBI" id="CHEBI:136412"/>
        <dbReference type="ChEBI" id="CHEBI:157695"/>
        <dbReference type="ChEBI" id="CHEBI:167181"/>
        <dbReference type="EC" id="4.2.99.18"/>
    </reaction>
</comment>
<keyword evidence="5" id="KW-0479">Metal-binding</keyword>
<dbReference type="Proteomes" id="UP000176221">
    <property type="component" value="Unassembled WGS sequence"/>
</dbReference>
<evidence type="ECO:0000256" key="4">
    <source>
        <dbReference type="ARBA" id="ARBA00011245"/>
    </source>
</evidence>
<feature type="domain" description="FPG-type" evidence="17">
    <location>
        <begin position="266"/>
        <end position="302"/>
    </location>
</feature>
<keyword evidence="6" id="KW-0227">DNA damage</keyword>
<evidence type="ECO:0000256" key="3">
    <source>
        <dbReference type="ARBA" id="ARBA00009409"/>
    </source>
</evidence>
<organism evidence="19 20">
    <name type="scientific">Candidatus Taylorbacteria bacterium RIFCSPLOWO2_01_FULL_45_15b</name>
    <dbReference type="NCBI Taxonomy" id="1802319"/>
    <lineage>
        <taxon>Bacteria</taxon>
        <taxon>Candidatus Tayloriibacteriota</taxon>
    </lineage>
</organism>
<dbReference type="SUPFAM" id="SSF57716">
    <property type="entry name" value="Glucocorticoid receptor-like (DNA-binding domain)"/>
    <property type="match status" value="1"/>
</dbReference>
<dbReference type="PROSITE" id="PS51066">
    <property type="entry name" value="ZF_FPG_2"/>
    <property type="match status" value="1"/>
</dbReference>
<reference evidence="19 20" key="1">
    <citation type="journal article" date="2016" name="Nat. Commun.">
        <title>Thousands of microbial genomes shed light on interconnected biogeochemical processes in an aquifer system.</title>
        <authorList>
            <person name="Anantharaman K."/>
            <person name="Brown C.T."/>
            <person name="Hug L.A."/>
            <person name="Sharon I."/>
            <person name="Castelle C.J."/>
            <person name="Probst A.J."/>
            <person name="Thomas B.C."/>
            <person name="Singh A."/>
            <person name="Wilkins M.J."/>
            <person name="Karaoz U."/>
            <person name="Brodie E.L."/>
            <person name="Williams K.H."/>
            <person name="Hubbard S.S."/>
            <person name="Banfield J.F."/>
        </authorList>
    </citation>
    <scope>NUCLEOTIDE SEQUENCE [LARGE SCALE GENOMIC DNA]</scope>
</reference>
<dbReference type="SMART" id="SM00898">
    <property type="entry name" value="Fapy_DNA_glyco"/>
    <property type="match status" value="1"/>
</dbReference>
<evidence type="ECO:0000256" key="5">
    <source>
        <dbReference type="ARBA" id="ARBA00022723"/>
    </source>
</evidence>
<dbReference type="PANTHER" id="PTHR22993:SF9">
    <property type="entry name" value="FORMAMIDOPYRIMIDINE-DNA GLYCOSYLASE"/>
    <property type="match status" value="1"/>
</dbReference>
<dbReference type="STRING" id="1802319.A2928_00305"/>
<keyword evidence="8" id="KW-0378">Hydrolase</keyword>
<dbReference type="NCBIfam" id="NF002211">
    <property type="entry name" value="PRK01103.1"/>
    <property type="match status" value="1"/>
</dbReference>
<evidence type="ECO:0000259" key="18">
    <source>
        <dbReference type="PROSITE" id="PS51068"/>
    </source>
</evidence>
<evidence type="ECO:0000256" key="2">
    <source>
        <dbReference type="ARBA" id="ARBA00001947"/>
    </source>
</evidence>
<dbReference type="GO" id="GO:0006284">
    <property type="term" value="P:base-excision repair"/>
    <property type="evidence" value="ECO:0007669"/>
    <property type="project" value="InterPro"/>
</dbReference>
<keyword evidence="10" id="KW-0238">DNA-binding</keyword>
<dbReference type="GO" id="GO:0003684">
    <property type="term" value="F:damaged DNA binding"/>
    <property type="evidence" value="ECO:0007669"/>
    <property type="project" value="InterPro"/>
</dbReference>
<keyword evidence="13" id="KW-0511">Multifunctional enzyme</keyword>
<evidence type="ECO:0000256" key="1">
    <source>
        <dbReference type="ARBA" id="ARBA00001668"/>
    </source>
</evidence>
<evidence type="ECO:0000256" key="14">
    <source>
        <dbReference type="ARBA" id="ARBA00023295"/>
    </source>
</evidence>
<dbReference type="Gene3D" id="1.10.8.50">
    <property type="match status" value="1"/>
</dbReference>
<dbReference type="InterPro" id="IPR010979">
    <property type="entry name" value="Ribosomal_uS13-like_H2TH"/>
</dbReference>
<dbReference type="InterPro" id="IPR015886">
    <property type="entry name" value="H2TH_FPG"/>
</dbReference>
<dbReference type="InterPro" id="IPR012319">
    <property type="entry name" value="FPG_cat"/>
</dbReference>
<evidence type="ECO:0000259" key="17">
    <source>
        <dbReference type="PROSITE" id="PS51066"/>
    </source>
</evidence>